<evidence type="ECO:0000256" key="2">
    <source>
        <dbReference type="SAM" id="MobiDB-lite"/>
    </source>
</evidence>
<reference evidence="3" key="1">
    <citation type="submission" date="2022-11" db="EMBL/GenBank/DDBJ databases">
        <authorList>
            <person name="Kikuchi T."/>
        </authorList>
    </citation>
    <scope>NUCLEOTIDE SEQUENCE</scope>
    <source>
        <strain evidence="3">PS1010</strain>
    </source>
</reference>
<organism evidence="3 4">
    <name type="scientific">Caenorhabditis angaria</name>
    <dbReference type="NCBI Taxonomy" id="860376"/>
    <lineage>
        <taxon>Eukaryota</taxon>
        <taxon>Metazoa</taxon>
        <taxon>Ecdysozoa</taxon>
        <taxon>Nematoda</taxon>
        <taxon>Chromadorea</taxon>
        <taxon>Rhabditida</taxon>
        <taxon>Rhabditina</taxon>
        <taxon>Rhabditomorpha</taxon>
        <taxon>Rhabditoidea</taxon>
        <taxon>Rhabditidae</taxon>
        <taxon>Peloderinae</taxon>
        <taxon>Caenorhabditis</taxon>
    </lineage>
</organism>
<keyword evidence="4" id="KW-1185">Reference proteome</keyword>
<evidence type="ECO:0000256" key="1">
    <source>
        <dbReference type="SAM" id="Coils"/>
    </source>
</evidence>
<dbReference type="AlphaFoldDB" id="A0A9P1J4J4"/>
<feature type="compositionally biased region" description="Basic and acidic residues" evidence="2">
    <location>
        <begin position="238"/>
        <end position="252"/>
    </location>
</feature>
<feature type="compositionally biased region" description="Polar residues" evidence="2">
    <location>
        <begin position="221"/>
        <end position="232"/>
    </location>
</feature>
<keyword evidence="1" id="KW-0175">Coiled coil</keyword>
<feature type="compositionally biased region" description="Acidic residues" evidence="2">
    <location>
        <begin position="253"/>
        <end position="272"/>
    </location>
</feature>
<evidence type="ECO:0000313" key="4">
    <source>
        <dbReference type="Proteomes" id="UP001152747"/>
    </source>
</evidence>
<sequence length="448" mass="51753">MPPKPIKDTKPKNPQVDDSAEADTSSSSSQSSSQSQEPEIPLAEEADDDIILLREVQKPKTSATKENVKEEESDGEDSDESEELDSDGDSDDQGESDDSEDIESDEKEEKEEREESVDESENRENETDDENESDDSSIEILENDEEEEEDLEEDSKDDGEEEVDLEEDSDDEENEEEQEEEGGSSRVARSKSVPPASNDQVPTTSTSRKRKRSPSIEIVEEQSTSRRSQTTPKKQKKGRLEVQEDNQERVTGEEEAGEVPEVSDDSNDDEDEDRIDENYIRRFLNHSIQQNPQVYGNIPNVSDFINYTMNYIRSNQELLNDLTSSDQRLFTWYNENFVIGSQNWMEFTNNPDSFEDLHRNQFEHSIEDDGTFVSVPLDPMPVLFPSAIQTRLIERAREQHDWIVDHREAEYLMVLQRGREIERRGEEVRNLIRRNEELIEEINQSRRQ</sequence>
<protein>
    <submittedName>
        <fullName evidence="3">Uncharacterized protein</fullName>
    </submittedName>
</protein>
<feature type="compositionally biased region" description="Acidic residues" evidence="2">
    <location>
        <begin position="69"/>
        <end position="119"/>
    </location>
</feature>
<name>A0A9P1J4J4_9PELO</name>
<feature type="region of interest" description="Disordered" evidence="2">
    <location>
        <begin position="1"/>
        <end position="272"/>
    </location>
</feature>
<gene>
    <name evidence="3" type="ORF">CAMP_LOCUS19152</name>
</gene>
<feature type="compositionally biased region" description="Basic and acidic residues" evidence="2">
    <location>
        <begin position="1"/>
        <end position="11"/>
    </location>
</feature>
<dbReference type="Proteomes" id="UP001152747">
    <property type="component" value="Unassembled WGS sequence"/>
</dbReference>
<proteinExistence type="predicted"/>
<evidence type="ECO:0000313" key="3">
    <source>
        <dbReference type="EMBL" id="CAI5456515.1"/>
    </source>
</evidence>
<feature type="compositionally biased region" description="Low complexity" evidence="2">
    <location>
        <begin position="25"/>
        <end position="36"/>
    </location>
</feature>
<comment type="caution">
    <text evidence="3">The sequence shown here is derived from an EMBL/GenBank/DDBJ whole genome shotgun (WGS) entry which is preliminary data.</text>
</comment>
<accession>A0A9P1J4J4</accession>
<dbReference type="EMBL" id="CANHGI010000006">
    <property type="protein sequence ID" value="CAI5456515.1"/>
    <property type="molecule type" value="Genomic_DNA"/>
</dbReference>
<feature type="compositionally biased region" description="Acidic residues" evidence="2">
    <location>
        <begin position="126"/>
        <end position="182"/>
    </location>
</feature>
<feature type="coiled-coil region" evidence="1">
    <location>
        <begin position="421"/>
        <end position="448"/>
    </location>
</feature>